<dbReference type="STRING" id="566551.HMPREF0201_00575"/>
<dbReference type="HOGENOM" id="CLU_3306740_0_0_6"/>
<evidence type="ECO:0000313" key="2">
    <source>
        <dbReference type="Proteomes" id="UP000014585"/>
    </source>
</evidence>
<sequence length="39" mass="4562">MKSRPIGRLFSDNLMWFVRLLAKATIREPFVVSKLLTIL</sequence>
<gene>
    <name evidence="1" type="ORF">HMPREF0201_00575</name>
</gene>
<organism evidence="1 2">
    <name type="scientific">Cedecea davisae DSM 4568</name>
    <dbReference type="NCBI Taxonomy" id="566551"/>
    <lineage>
        <taxon>Bacteria</taxon>
        <taxon>Pseudomonadati</taxon>
        <taxon>Pseudomonadota</taxon>
        <taxon>Gammaproteobacteria</taxon>
        <taxon>Enterobacterales</taxon>
        <taxon>Enterobacteriaceae</taxon>
        <taxon>Cedecea</taxon>
    </lineage>
</organism>
<proteinExistence type="predicted"/>
<accession>S3J6H4</accession>
<dbReference type="Proteomes" id="UP000014585">
    <property type="component" value="Unassembled WGS sequence"/>
</dbReference>
<comment type="caution">
    <text evidence="1">The sequence shown here is derived from an EMBL/GenBank/DDBJ whole genome shotgun (WGS) entry which is preliminary data.</text>
</comment>
<evidence type="ECO:0000313" key="1">
    <source>
        <dbReference type="EMBL" id="EPF20840.1"/>
    </source>
</evidence>
<dbReference type="AlphaFoldDB" id="S3J6H4"/>
<protein>
    <submittedName>
        <fullName evidence="1">Uncharacterized protein</fullName>
    </submittedName>
</protein>
<name>S3J6H4_9ENTR</name>
<reference evidence="1 2" key="1">
    <citation type="submission" date="2013-04" db="EMBL/GenBank/DDBJ databases">
        <authorList>
            <person name="Weinstock G."/>
            <person name="Sodergren E."/>
            <person name="Lobos E.A."/>
            <person name="Fulton L."/>
            <person name="Fulton R."/>
            <person name="Courtney L."/>
            <person name="Fronick C."/>
            <person name="O'Laughlin M."/>
            <person name="Godfrey J."/>
            <person name="Wilson R.M."/>
            <person name="Miner T."/>
            <person name="Farmer C."/>
            <person name="Delehaunty K."/>
            <person name="Cordes M."/>
            <person name="Minx P."/>
            <person name="Tomlinson C."/>
            <person name="Chen J."/>
            <person name="Wollam A."/>
            <person name="Pepin K.H."/>
            <person name="Palsikar V.B."/>
            <person name="Zhang X."/>
            <person name="Suruliraj S."/>
            <person name="Perna N.T."/>
            <person name="Plunkett G."/>
            <person name="Warren W."/>
            <person name="Mitreva M."/>
            <person name="Mardis E.R."/>
            <person name="Wilson R.K."/>
        </authorList>
    </citation>
    <scope>NUCLEOTIDE SEQUENCE [LARGE SCALE GENOMIC DNA]</scope>
    <source>
        <strain evidence="1 2">DSM 4568</strain>
    </source>
</reference>
<dbReference type="EMBL" id="ATDT01000003">
    <property type="protein sequence ID" value="EPF20840.1"/>
    <property type="molecule type" value="Genomic_DNA"/>
</dbReference>